<dbReference type="EMBL" id="JACJII010000001">
    <property type="protein sequence ID" value="MBA9003995.1"/>
    <property type="molecule type" value="Genomic_DNA"/>
</dbReference>
<feature type="compositionally biased region" description="Pro residues" evidence="14">
    <location>
        <begin position="31"/>
        <end position="40"/>
    </location>
</feature>
<dbReference type="GO" id="GO:0008658">
    <property type="term" value="F:penicillin binding"/>
    <property type="evidence" value="ECO:0007669"/>
    <property type="project" value="InterPro"/>
</dbReference>
<comment type="catalytic activity">
    <reaction evidence="13">
        <text>[GlcNAc-(1-&gt;4)-Mur2Ac(oyl-L-Ala-gamma-D-Glu-L-Lys-D-Ala-D-Ala)](n)-di-trans,octa-cis-undecaprenyl diphosphate + beta-D-GlcNAc-(1-&gt;4)-Mur2Ac(oyl-L-Ala-gamma-D-Glu-L-Lys-D-Ala-D-Ala)-di-trans,octa-cis-undecaprenyl diphosphate = [GlcNAc-(1-&gt;4)-Mur2Ac(oyl-L-Ala-gamma-D-Glu-L-Lys-D-Ala-D-Ala)](n+1)-di-trans,octa-cis-undecaprenyl diphosphate + di-trans,octa-cis-undecaprenyl diphosphate + H(+)</text>
        <dbReference type="Rhea" id="RHEA:23708"/>
        <dbReference type="Rhea" id="RHEA-COMP:9602"/>
        <dbReference type="Rhea" id="RHEA-COMP:9603"/>
        <dbReference type="ChEBI" id="CHEBI:15378"/>
        <dbReference type="ChEBI" id="CHEBI:58405"/>
        <dbReference type="ChEBI" id="CHEBI:60033"/>
        <dbReference type="ChEBI" id="CHEBI:78435"/>
        <dbReference type="EC" id="2.4.99.28"/>
    </reaction>
</comment>
<evidence type="ECO:0000256" key="2">
    <source>
        <dbReference type="ARBA" id="ARBA00007739"/>
    </source>
</evidence>
<keyword evidence="10" id="KW-0511">Multifunctional enzyme</keyword>
<dbReference type="SUPFAM" id="SSF53955">
    <property type="entry name" value="Lysozyme-like"/>
    <property type="match status" value="1"/>
</dbReference>
<dbReference type="GO" id="GO:0006508">
    <property type="term" value="P:proteolysis"/>
    <property type="evidence" value="ECO:0007669"/>
    <property type="project" value="UniProtKB-KW"/>
</dbReference>
<dbReference type="Pfam" id="PF00905">
    <property type="entry name" value="Transpeptidase"/>
    <property type="match status" value="1"/>
</dbReference>
<accession>A0A7W3MY04</accession>
<keyword evidence="11" id="KW-0961">Cell wall biogenesis/degradation</keyword>
<evidence type="ECO:0000256" key="6">
    <source>
        <dbReference type="ARBA" id="ARBA00022679"/>
    </source>
</evidence>
<evidence type="ECO:0000259" key="16">
    <source>
        <dbReference type="Pfam" id="PF00905"/>
    </source>
</evidence>
<evidence type="ECO:0000256" key="7">
    <source>
        <dbReference type="ARBA" id="ARBA00022801"/>
    </source>
</evidence>
<dbReference type="AlphaFoldDB" id="A0A7W3MY04"/>
<dbReference type="InterPro" id="IPR036950">
    <property type="entry name" value="PBP_transglycosylase"/>
</dbReference>
<dbReference type="InterPro" id="IPR001264">
    <property type="entry name" value="Glyco_trans_51"/>
</dbReference>
<keyword evidence="15" id="KW-1133">Transmembrane helix</keyword>
<protein>
    <submittedName>
        <fullName evidence="18">Membrane peptidoglycan carboxypeptidase</fullName>
    </submittedName>
</protein>
<feature type="compositionally biased region" description="Low complexity" evidence="14">
    <location>
        <begin position="196"/>
        <end position="212"/>
    </location>
</feature>
<feature type="compositionally biased region" description="Acidic residues" evidence="14">
    <location>
        <begin position="1073"/>
        <end position="1083"/>
    </location>
</feature>
<feature type="domain" description="Penicillin-binding protein transpeptidase" evidence="16">
    <location>
        <begin position="727"/>
        <end position="970"/>
    </location>
</feature>
<dbReference type="GO" id="GO:0008955">
    <property type="term" value="F:peptidoglycan glycosyltransferase activity"/>
    <property type="evidence" value="ECO:0007669"/>
    <property type="project" value="UniProtKB-EC"/>
</dbReference>
<dbReference type="Gene3D" id="3.40.710.10">
    <property type="entry name" value="DD-peptidase/beta-lactamase superfamily"/>
    <property type="match status" value="1"/>
</dbReference>
<dbReference type="SUPFAM" id="SSF56601">
    <property type="entry name" value="beta-lactamase/transpeptidase-like"/>
    <property type="match status" value="1"/>
</dbReference>
<dbReference type="PANTHER" id="PTHR32282:SF34">
    <property type="entry name" value="PENICILLIN-BINDING PROTEIN 1A"/>
    <property type="match status" value="1"/>
</dbReference>
<feature type="compositionally biased region" description="Low complexity" evidence="14">
    <location>
        <begin position="381"/>
        <end position="390"/>
    </location>
</feature>
<proteinExistence type="inferred from homology"/>
<dbReference type="InterPro" id="IPR023346">
    <property type="entry name" value="Lysozyme-like_dom_sf"/>
</dbReference>
<feature type="compositionally biased region" description="Gly residues" evidence="14">
    <location>
        <begin position="1024"/>
        <end position="1047"/>
    </location>
</feature>
<evidence type="ECO:0000256" key="14">
    <source>
        <dbReference type="SAM" id="MobiDB-lite"/>
    </source>
</evidence>
<feature type="compositionally biased region" description="Gly residues" evidence="14">
    <location>
        <begin position="336"/>
        <end position="345"/>
    </location>
</feature>
<dbReference type="Gene3D" id="1.10.3810.10">
    <property type="entry name" value="Biosynthetic peptidoglycan transglycosylase-like"/>
    <property type="match status" value="1"/>
</dbReference>
<feature type="compositionally biased region" description="Polar residues" evidence="14">
    <location>
        <begin position="1107"/>
        <end position="1118"/>
    </location>
</feature>
<comment type="catalytic activity">
    <reaction evidence="12">
        <text>Preferential cleavage: (Ac)2-L-Lys-D-Ala-|-D-Ala. Also transpeptidation of peptidyl-alanyl moieties that are N-acyl substituents of D-alanine.</text>
        <dbReference type="EC" id="3.4.16.4"/>
    </reaction>
</comment>
<dbReference type="FunFam" id="1.10.3810.10:FF:000001">
    <property type="entry name" value="Penicillin-binding protein 1A"/>
    <property type="match status" value="1"/>
</dbReference>
<dbReference type="InterPro" id="IPR012338">
    <property type="entry name" value="Beta-lactam/transpept-like"/>
</dbReference>
<feature type="domain" description="Glycosyl transferase family 51" evidence="17">
    <location>
        <begin position="461"/>
        <end position="634"/>
    </location>
</feature>
<gene>
    <name evidence="18" type="ORF">HNR21_002877</name>
</gene>
<feature type="region of interest" description="Disordered" evidence="14">
    <location>
        <begin position="330"/>
        <end position="405"/>
    </location>
</feature>
<dbReference type="InterPro" id="IPR050396">
    <property type="entry name" value="Glycosyltr_51/Transpeptidase"/>
</dbReference>
<comment type="similarity">
    <text evidence="1">In the C-terminal section; belongs to the transpeptidase family.</text>
</comment>
<dbReference type="GO" id="GO:0008360">
    <property type="term" value="P:regulation of cell shape"/>
    <property type="evidence" value="ECO:0007669"/>
    <property type="project" value="UniProtKB-KW"/>
</dbReference>
<sequence>MSSSGKGADETRSGSPEDPPPPARADGEPAVPAPDPPAAPDPAAQNPPAVTGPSPTDQMPTDPEPTEPTEAPAPTEPTVVSDADSVTANAWWKTVELPETPADPPAPAEENPPSEATAVDLPPLQDTAAPAAPPTTDEPTDDAPVDGPASSAENVSDEATTADPPAARDADPLTAAPAADEPADDTTIDDPPLQDTATSTAASEENAPNEATAAHDTDPPAADEPGDDAVPQGAATGAGASEENASAKTTVVDLPVLEEDDPAAASQEDRSADDASAGAAAFQDAGTPGAASQGNASGEATAVDLPVLQGDGASGGSSALRGAAAVGAAGAAAGSASGGGSGSGVAGEDQDAGGTEANSEAAADVSMGEVEDQKTGEPEGDAAVGAAAQEAGKDGRGGRRRKERGRAARITRRVAFAVLGFLLLAIAAFTVAYLLTPVPSPQEDAVAQGPEFYYSDGKTLIAKIGVNRQKVELDAVPEHVRDAVIAAENRSFYEDPGVSVRGTVRAFWSTVTGEQLQGGSTITQQMVRNYYQGLGQERTVSRKLKEIMVALKVDSQRDKDWILEQYLNTIFFGRDAYGIQAAAHAYYNKDVGELTKAEAAYLAAAIQQPTPFGDPTGENRAMAEGRWRSVVRAMVETGALGPDEAARMTFPAPVKQKVTDVLKGQTGYMVRIAQKELRERRGYTEDEINRSGLKIVTTFDKRLMDAAEKAVKANLPKGTGKTTLTGLVSVDPETGQVVAFYGGRGYLEEQLSTSFGHWAQAGSGFKPIVLAAALDAGKTLNSTVNGASPQYYNGHPVKNSGGTSYGYVNLVTATQNSVNTAYVNLGQEIGLDKVTDMAVKMGIPEGQLTQNDANKAPTFPLGVASVRVVQQAGVYATFAAEGVYHTPYVVKSVKELDGDEHEYTEKGKRAFSEQIARDATYAMTKVVQGGTGTAAQLYDGRDVAGKTGTTDNGNALWFNGFIPQMATSVAIFRSDSPTKQVDIGGYSAYGGVLPAQIWRSYMTEAVNIKNLSPKSFGPPSTYASGGGGYDPSPGGGDSTGRPDGPGNGPDLSPPPGDDGPGTGDPEEPGGPPDEPEEPEEPDPPFEPPGGGGDGDGGGGFRGLGALPQQSGTSGTRRA</sequence>
<evidence type="ECO:0000256" key="12">
    <source>
        <dbReference type="ARBA" id="ARBA00034000"/>
    </source>
</evidence>
<evidence type="ECO:0000256" key="1">
    <source>
        <dbReference type="ARBA" id="ARBA00007090"/>
    </source>
</evidence>
<feature type="transmembrane region" description="Helical" evidence="15">
    <location>
        <begin position="414"/>
        <end position="435"/>
    </location>
</feature>
<evidence type="ECO:0000259" key="17">
    <source>
        <dbReference type="Pfam" id="PF00912"/>
    </source>
</evidence>
<dbReference type="InterPro" id="IPR001460">
    <property type="entry name" value="PCN-bd_Tpept"/>
</dbReference>
<comment type="caution">
    <text evidence="18">The sequence shown here is derived from an EMBL/GenBank/DDBJ whole genome shotgun (WGS) entry which is preliminary data.</text>
</comment>
<keyword evidence="15" id="KW-0812">Transmembrane</keyword>
<feature type="compositionally biased region" description="Gly residues" evidence="14">
    <location>
        <begin position="1088"/>
        <end position="1102"/>
    </location>
</feature>
<feature type="compositionally biased region" description="Low complexity" evidence="14">
    <location>
        <begin position="68"/>
        <end position="78"/>
    </location>
</feature>
<feature type="region of interest" description="Disordered" evidence="14">
    <location>
        <begin position="1010"/>
        <end position="1118"/>
    </location>
</feature>
<dbReference type="RefSeq" id="WP_182705604.1">
    <property type="nucleotide sequence ID" value="NZ_JACJII010000001.1"/>
</dbReference>
<evidence type="ECO:0000256" key="4">
    <source>
        <dbReference type="ARBA" id="ARBA00022670"/>
    </source>
</evidence>
<keyword evidence="9" id="KW-0573">Peptidoglycan synthesis</keyword>
<keyword evidence="3 18" id="KW-0121">Carboxypeptidase</keyword>
<evidence type="ECO:0000256" key="3">
    <source>
        <dbReference type="ARBA" id="ARBA00022645"/>
    </source>
</evidence>
<dbReference type="GO" id="GO:0071555">
    <property type="term" value="P:cell wall organization"/>
    <property type="evidence" value="ECO:0007669"/>
    <property type="project" value="UniProtKB-KW"/>
</dbReference>
<dbReference type="PANTHER" id="PTHR32282">
    <property type="entry name" value="BINDING PROTEIN TRANSPEPTIDASE, PUTATIVE-RELATED"/>
    <property type="match status" value="1"/>
</dbReference>
<evidence type="ECO:0000256" key="5">
    <source>
        <dbReference type="ARBA" id="ARBA00022676"/>
    </source>
</evidence>
<dbReference type="GO" id="GO:0009252">
    <property type="term" value="P:peptidoglycan biosynthetic process"/>
    <property type="evidence" value="ECO:0007669"/>
    <property type="project" value="UniProtKB-KW"/>
</dbReference>
<keyword evidence="7" id="KW-0378">Hydrolase</keyword>
<name>A0A7W3MY04_9ACTN</name>
<keyword evidence="19" id="KW-1185">Reference proteome</keyword>
<keyword evidence="6" id="KW-0808">Transferase</keyword>
<organism evidence="18 19">
    <name type="scientific">Thermomonospora cellulosilytica</name>
    <dbReference type="NCBI Taxonomy" id="1411118"/>
    <lineage>
        <taxon>Bacteria</taxon>
        <taxon>Bacillati</taxon>
        <taxon>Actinomycetota</taxon>
        <taxon>Actinomycetes</taxon>
        <taxon>Streptosporangiales</taxon>
        <taxon>Thermomonosporaceae</taxon>
        <taxon>Thermomonospora</taxon>
    </lineage>
</organism>
<keyword evidence="15" id="KW-0472">Membrane</keyword>
<dbReference type="Proteomes" id="UP000539313">
    <property type="component" value="Unassembled WGS sequence"/>
</dbReference>
<evidence type="ECO:0000256" key="10">
    <source>
        <dbReference type="ARBA" id="ARBA00023268"/>
    </source>
</evidence>
<reference evidence="18 19" key="1">
    <citation type="submission" date="2020-08" db="EMBL/GenBank/DDBJ databases">
        <title>Sequencing the genomes of 1000 actinobacteria strains.</title>
        <authorList>
            <person name="Klenk H.-P."/>
        </authorList>
    </citation>
    <scope>NUCLEOTIDE SEQUENCE [LARGE SCALE GENOMIC DNA]</scope>
    <source>
        <strain evidence="18 19">DSM 45823</strain>
    </source>
</reference>
<dbReference type="Pfam" id="PF00912">
    <property type="entry name" value="Transgly"/>
    <property type="match status" value="1"/>
</dbReference>
<feature type="compositionally biased region" description="Low complexity" evidence="14">
    <location>
        <begin position="41"/>
        <end position="61"/>
    </location>
</feature>
<feature type="compositionally biased region" description="Low complexity" evidence="14">
    <location>
        <begin position="108"/>
        <end position="137"/>
    </location>
</feature>
<evidence type="ECO:0000313" key="19">
    <source>
        <dbReference type="Proteomes" id="UP000539313"/>
    </source>
</evidence>
<evidence type="ECO:0000256" key="15">
    <source>
        <dbReference type="SAM" id="Phobius"/>
    </source>
</evidence>
<evidence type="ECO:0000313" key="18">
    <source>
        <dbReference type="EMBL" id="MBA9003995.1"/>
    </source>
</evidence>
<evidence type="ECO:0000256" key="11">
    <source>
        <dbReference type="ARBA" id="ARBA00023316"/>
    </source>
</evidence>
<evidence type="ECO:0000256" key="9">
    <source>
        <dbReference type="ARBA" id="ARBA00022984"/>
    </source>
</evidence>
<evidence type="ECO:0000256" key="13">
    <source>
        <dbReference type="ARBA" id="ARBA00049902"/>
    </source>
</evidence>
<keyword evidence="4" id="KW-0645">Protease</keyword>
<comment type="similarity">
    <text evidence="2">In the N-terminal section; belongs to the glycosyltransferase 51 family.</text>
</comment>
<feature type="region of interest" description="Disordered" evidence="14">
    <location>
        <begin position="1"/>
        <end position="298"/>
    </location>
</feature>
<keyword evidence="8" id="KW-0133">Cell shape</keyword>
<keyword evidence="5" id="KW-0328">Glycosyltransferase</keyword>
<dbReference type="GO" id="GO:0009002">
    <property type="term" value="F:serine-type D-Ala-D-Ala carboxypeptidase activity"/>
    <property type="evidence" value="ECO:0007669"/>
    <property type="project" value="UniProtKB-EC"/>
</dbReference>
<feature type="compositionally biased region" description="Low complexity" evidence="14">
    <location>
        <begin position="274"/>
        <end position="286"/>
    </location>
</feature>
<evidence type="ECO:0000256" key="8">
    <source>
        <dbReference type="ARBA" id="ARBA00022960"/>
    </source>
</evidence>
<dbReference type="GO" id="GO:0030288">
    <property type="term" value="C:outer membrane-bounded periplasmic space"/>
    <property type="evidence" value="ECO:0007669"/>
    <property type="project" value="TreeGrafter"/>
</dbReference>